<evidence type="ECO:0000256" key="9">
    <source>
        <dbReference type="ARBA" id="ARBA00022741"/>
    </source>
</evidence>
<dbReference type="Gene3D" id="3.30.450.20">
    <property type="entry name" value="PAS domain"/>
    <property type="match status" value="1"/>
</dbReference>
<evidence type="ECO:0000256" key="14">
    <source>
        <dbReference type="ARBA" id="ARBA00023136"/>
    </source>
</evidence>
<evidence type="ECO:0000256" key="5">
    <source>
        <dbReference type="ARBA" id="ARBA00022519"/>
    </source>
</evidence>
<evidence type="ECO:0000256" key="8">
    <source>
        <dbReference type="ARBA" id="ARBA00022692"/>
    </source>
</evidence>
<dbReference type="PROSITE" id="PS50885">
    <property type="entry name" value="HAMP"/>
    <property type="match status" value="1"/>
</dbReference>
<keyword evidence="9" id="KW-0547">Nucleotide-binding</keyword>
<dbReference type="PANTHER" id="PTHR43065:SF10">
    <property type="entry name" value="PEROXIDE STRESS-ACTIVATED HISTIDINE KINASE MAK3"/>
    <property type="match status" value="1"/>
</dbReference>
<evidence type="ECO:0000256" key="1">
    <source>
        <dbReference type="ARBA" id="ARBA00000085"/>
    </source>
</evidence>
<proteinExistence type="predicted"/>
<dbReference type="Gene3D" id="3.30.565.10">
    <property type="entry name" value="Histidine kinase-like ATPase, C-terminal domain"/>
    <property type="match status" value="1"/>
</dbReference>
<evidence type="ECO:0000256" key="7">
    <source>
        <dbReference type="ARBA" id="ARBA00022679"/>
    </source>
</evidence>
<feature type="transmembrane region" description="Helical" evidence="17">
    <location>
        <begin position="322"/>
        <end position="344"/>
    </location>
</feature>
<dbReference type="InterPro" id="IPR024478">
    <property type="entry name" value="HlyB_4HB_MCP"/>
</dbReference>
<dbReference type="Gene3D" id="1.10.287.130">
    <property type="match status" value="1"/>
</dbReference>
<dbReference type="SMART" id="SM00387">
    <property type="entry name" value="HATPase_c"/>
    <property type="match status" value="1"/>
</dbReference>
<keyword evidence="6" id="KW-0597">Phosphoprotein</keyword>
<evidence type="ECO:0000256" key="11">
    <source>
        <dbReference type="ARBA" id="ARBA00022840"/>
    </source>
</evidence>
<dbReference type="PANTHER" id="PTHR43065">
    <property type="entry name" value="SENSOR HISTIDINE KINASE"/>
    <property type="match status" value="1"/>
</dbReference>
<dbReference type="FunFam" id="1.10.287.130:FF:000049">
    <property type="entry name" value="C4-dicarboxylate transport sensor protein DctB"/>
    <property type="match status" value="1"/>
</dbReference>
<keyword evidence="5" id="KW-0997">Cell inner membrane</keyword>
<dbReference type="SUPFAM" id="SSF47384">
    <property type="entry name" value="Homodimeric domain of signal transducing histidine kinase"/>
    <property type="match status" value="1"/>
</dbReference>
<evidence type="ECO:0000256" key="10">
    <source>
        <dbReference type="ARBA" id="ARBA00022777"/>
    </source>
</evidence>
<evidence type="ECO:0000259" key="18">
    <source>
        <dbReference type="PROSITE" id="PS50109"/>
    </source>
</evidence>
<dbReference type="InterPro" id="IPR005467">
    <property type="entry name" value="His_kinase_dom"/>
</dbReference>
<evidence type="ECO:0000313" key="21">
    <source>
        <dbReference type="Proteomes" id="UP000031278"/>
    </source>
</evidence>
<keyword evidence="12 17" id="KW-1133">Transmembrane helix</keyword>
<evidence type="ECO:0000313" key="20">
    <source>
        <dbReference type="EMBL" id="KHT62925.1"/>
    </source>
</evidence>
<feature type="transmembrane region" description="Helical" evidence="17">
    <location>
        <begin position="12"/>
        <end position="33"/>
    </location>
</feature>
<keyword evidence="4" id="KW-1003">Cell membrane</keyword>
<gene>
    <name evidence="20" type="ORF">RJ45_14920</name>
</gene>
<accession>A0A0B9GDL3</accession>
<sequence length="787" mass="88660">MLFGNTIGNRLIASITFMAFLTISVSLIAIINWESLDDQIQAMVNKNMPTLRASYQLERNTAGLQTALNLLSDNTDPVLHADLKQNINTKLAQINAAIAQTARLQFHTAIKNEHDALFNDIKVYADLLYQRNTHLYALAQTENNIKWLHQDMIEELTPIRQEVEWQLTRMLPNALVSSTINEVMTEFSLLQAITLKENELHQLVQEIIMQRQQRDISNAFYFIGYKTEDISQMSQSLSHYSSTISYRQLLDELIDLVEPGGTLEKQLLHDDYLSQQISHYQEQIQAQLAYQEELIQTMVEQEDASLHTLNEKTRQAITISNLILLGTMVVTLLLSVMLSVYLVGQGIVKRLNLLSQDLLAVANNQLDAEIQVTGNDEIGQLGDNLRHFCRQMQEMQQSNALNLINNTQASIITCSLEGMIESVNPSALNLFDNIDMPQHRAIWELFSPAMHVRLQSLFTSNSPLFNLGGCNLTLKQNKTDQENLYLRLDFRLFQQGQLDKVIITITDITEQENAARWLEKMVREKTHTLTTRNRQLQLEIEDRKRVEADLRATQDELIQAAKMAVVGQTMTSLAHELNQPLSAISTHIFTAKLALDKQRLEQLPASLAKVESLATRMGRIIASLKSFAKKQSSDSPMKPIELNTSIQQAMMIVESRAKVQQTEIRNLLTGPCYCYADQVQLEQVLVNLMVNSCDAIAGCEQRTITLESLGCQAGRCRLAVSDSGNGFSAEIIEKLFIPFTTTKEVGLGLGLSICRSIMNRLGGDIFLASNLQGGAMVVLELDNYDNE</sequence>
<evidence type="ECO:0000256" key="17">
    <source>
        <dbReference type="SAM" id="Phobius"/>
    </source>
</evidence>
<dbReference type="Gene3D" id="6.10.340.10">
    <property type="match status" value="1"/>
</dbReference>
<dbReference type="SMART" id="SM00388">
    <property type="entry name" value="HisKA"/>
    <property type="match status" value="1"/>
</dbReference>
<dbReference type="InterPro" id="IPR036097">
    <property type="entry name" value="HisK_dim/P_sf"/>
</dbReference>
<evidence type="ECO:0000256" key="12">
    <source>
        <dbReference type="ARBA" id="ARBA00022989"/>
    </source>
</evidence>
<dbReference type="GO" id="GO:0000155">
    <property type="term" value="F:phosphorelay sensor kinase activity"/>
    <property type="evidence" value="ECO:0007669"/>
    <property type="project" value="InterPro"/>
</dbReference>
<feature type="coiled-coil region" evidence="16">
    <location>
        <begin position="536"/>
        <end position="563"/>
    </location>
</feature>
<keyword evidence="8 17" id="KW-0812">Transmembrane</keyword>
<dbReference type="InterPro" id="IPR036890">
    <property type="entry name" value="HATPase_C_sf"/>
</dbReference>
<dbReference type="Pfam" id="PF02518">
    <property type="entry name" value="HATPase_c"/>
    <property type="match status" value="1"/>
</dbReference>
<organism evidence="20 21">
    <name type="scientific">Photobacterium gaetbulicola</name>
    <dbReference type="NCBI Taxonomy" id="1295392"/>
    <lineage>
        <taxon>Bacteria</taxon>
        <taxon>Pseudomonadati</taxon>
        <taxon>Pseudomonadota</taxon>
        <taxon>Gammaproteobacteria</taxon>
        <taxon>Vibrionales</taxon>
        <taxon>Vibrionaceae</taxon>
        <taxon>Photobacterium</taxon>
    </lineage>
</organism>
<dbReference type="Pfam" id="PF00512">
    <property type="entry name" value="HisKA"/>
    <property type="match status" value="1"/>
</dbReference>
<dbReference type="GO" id="GO:0005886">
    <property type="term" value="C:plasma membrane"/>
    <property type="evidence" value="ECO:0007669"/>
    <property type="project" value="UniProtKB-SubCell"/>
</dbReference>
<evidence type="ECO:0000256" key="4">
    <source>
        <dbReference type="ARBA" id="ARBA00022475"/>
    </source>
</evidence>
<keyword evidence="10 20" id="KW-0418">Kinase</keyword>
<feature type="domain" description="HAMP" evidence="19">
    <location>
        <begin position="345"/>
        <end position="397"/>
    </location>
</feature>
<dbReference type="SUPFAM" id="SSF55874">
    <property type="entry name" value="ATPase domain of HSP90 chaperone/DNA topoisomerase II/histidine kinase"/>
    <property type="match status" value="1"/>
</dbReference>
<evidence type="ECO:0000256" key="13">
    <source>
        <dbReference type="ARBA" id="ARBA00023012"/>
    </source>
</evidence>
<dbReference type="InterPro" id="IPR004358">
    <property type="entry name" value="Sig_transdc_His_kin-like_C"/>
</dbReference>
<dbReference type="Pfam" id="PF12729">
    <property type="entry name" value="4HB_MCP_1"/>
    <property type="match status" value="1"/>
</dbReference>
<comment type="subcellular location">
    <subcellularLocation>
        <location evidence="2">Cell inner membrane</location>
        <topology evidence="2">Multi-pass membrane protein</topology>
    </subcellularLocation>
</comment>
<comment type="catalytic activity">
    <reaction evidence="1">
        <text>ATP + protein L-histidine = ADP + protein N-phospho-L-histidine.</text>
        <dbReference type="EC" id="2.7.13.3"/>
    </reaction>
</comment>
<name>A0A0B9GDL3_9GAMM</name>
<evidence type="ECO:0000259" key="19">
    <source>
        <dbReference type="PROSITE" id="PS50885"/>
    </source>
</evidence>
<feature type="domain" description="Histidine kinase" evidence="18">
    <location>
        <begin position="572"/>
        <end position="785"/>
    </location>
</feature>
<reference evidence="20 21" key="1">
    <citation type="submission" date="2014-12" db="EMBL/GenBank/DDBJ databases">
        <title>Genome sequencing of Photobacterium gaetbulicola AD005a.</title>
        <authorList>
            <person name="Adrian T.G.S."/>
            <person name="Chan K.G."/>
        </authorList>
    </citation>
    <scope>NUCLEOTIDE SEQUENCE [LARGE SCALE GENOMIC DNA]</scope>
    <source>
        <strain evidence="20 21">AD005a</strain>
    </source>
</reference>
<dbReference type="EMBL" id="JWLZ01000167">
    <property type="protein sequence ID" value="KHT62925.1"/>
    <property type="molecule type" value="Genomic_DNA"/>
</dbReference>
<evidence type="ECO:0000256" key="3">
    <source>
        <dbReference type="ARBA" id="ARBA00012438"/>
    </source>
</evidence>
<comment type="caution">
    <text evidence="20">The sequence shown here is derived from an EMBL/GenBank/DDBJ whole genome shotgun (WGS) entry which is preliminary data.</text>
</comment>
<dbReference type="RefSeq" id="WP_039463677.1">
    <property type="nucleotide sequence ID" value="NZ_JWLZ01000167.1"/>
</dbReference>
<dbReference type="InterPro" id="IPR003661">
    <property type="entry name" value="HisK_dim/P_dom"/>
</dbReference>
<dbReference type="Pfam" id="PF00672">
    <property type="entry name" value="HAMP"/>
    <property type="match status" value="1"/>
</dbReference>
<dbReference type="InterPro" id="IPR003660">
    <property type="entry name" value="HAMP_dom"/>
</dbReference>
<dbReference type="InterPro" id="IPR003594">
    <property type="entry name" value="HATPase_dom"/>
</dbReference>
<dbReference type="CDD" id="cd06225">
    <property type="entry name" value="HAMP"/>
    <property type="match status" value="1"/>
</dbReference>
<dbReference type="EC" id="2.7.13.3" evidence="3"/>
<dbReference type="GO" id="GO:0005524">
    <property type="term" value="F:ATP binding"/>
    <property type="evidence" value="ECO:0007669"/>
    <property type="project" value="UniProtKB-KW"/>
</dbReference>
<dbReference type="PROSITE" id="PS50109">
    <property type="entry name" value="HIS_KIN"/>
    <property type="match status" value="1"/>
</dbReference>
<keyword evidence="11" id="KW-0067">ATP-binding</keyword>
<dbReference type="SUPFAM" id="SSF158472">
    <property type="entry name" value="HAMP domain-like"/>
    <property type="match status" value="1"/>
</dbReference>
<evidence type="ECO:0000256" key="16">
    <source>
        <dbReference type="SAM" id="Coils"/>
    </source>
</evidence>
<dbReference type="SMART" id="SM00304">
    <property type="entry name" value="HAMP"/>
    <property type="match status" value="1"/>
</dbReference>
<evidence type="ECO:0000256" key="2">
    <source>
        <dbReference type="ARBA" id="ARBA00004429"/>
    </source>
</evidence>
<keyword evidence="7" id="KW-0808">Transferase</keyword>
<dbReference type="InterPro" id="IPR017116">
    <property type="entry name" value="Sig_transdc_His_kinase_PgtB"/>
</dbReference>
<protein>
    <recommendedName>
        <fullName evidence="15">C4-dicarboxylate transport sensor protein DctB</fullName>
        <ecNumber evidence="3">2.7.13.3</ecNumber>
    </recommendedName>
</protein>
<keyword evidence="13" id="KW-0902">Two-component regulatory system</keyword>
<dbReference type="PIRSF" id="PIRSF037119">
    <property type="entry name" value="STHK_PgtB"/>
    <property type="match status" value="1"/>
</dbReference>
<dbReference type="AlphaFoldDB" id="A0A0B9GDL3"/>
<evidence type="ECO:0000256" key="6">
    <source>
        <dbReference type="ARBA" id="ARBA00022553"/>
    </source>
</evidence>
<evidence type="ECO:0000256" key="15">
    <source>
        <dbReference type="ARBA" id="ARBA00073143"/>
    </source>
</evidence>
<dbReference type="CDD" id="cd00082">
    <property type="entry name" value="HisKA"/>
    <property type="match status" value="1"/>
</dbReference>
<dbReference type="PRINTS" id="PR00344">
    <property type="entry name" value="BCTRLSENSOR"/>
</dbReference>
<keyword evidence="14 17" id="KW-0472">Membrane</keyword>
<dbReference type="Proteomes" id="UP000031278">
    <property type="component" value="Unassembled WGS sequence"/>
</dbReference>
<keyword evidence="16" id="KW-0175">Coiled coil</keyword>